<feature type="chain" id="PRO_5026284100" evidence="1">
    <location>
        <begin position="22"/>
        <end position="204"/>
    </location>
</feature>
<dbReference type="InterPro" id="IPR032675">
    <property type="entry name" value="LRR_dom_sf"/>
</dbReference>
<feature type="signal peptide" evidence="1">
    <location>
        <begin position="1"/>
        <end position="21"/>
    </location>
</feature>
<dbReference type="OrthoDB" id="676979at2759"/>
<reference evidence="2" key="1">
    <citation type="submission" date="2020-03" db="EMBL/GenBank/DDBJ databases">
        <title>A transcriptome and proteome of the tick Rhipicephalus microplus shaped by the genetic composition of its hosts and developmental stage.</title>
        <authorList>
            <person name="Garcia G.R."/>
            <person name="Ribeiro J.M.C."/>
            <person name="Maruyama S.R."/>
            <person name="Gardinasse L.G."/>
            <person name="Nelson K."/>
            <person name="Ferreira B.R."/>
            <person name="Andrade T.G."/>
            <person name="Santos I.K.F.M."/>
        </authorList>
    </citation>
    <scope>NUCLEOTIDE SEQUENCE</scope>
    <source>
        <strain evidence="2">NSGR</strain>
        <tissue evidence="2">Salivary glands</tissue>
    </source>
</reference>
<protein>
    <submittedName>
        <fullName evidence="2">Putative membrane glycoprotein lig-1</fullName>
    </submittedName>
</protein>
<evidence type="ECO:0000313" key="2">
    <source>
        <dbReference type="EMBL" id="NIE46469.1"/>
    </source>
</evidence>
<dbReference type="AlphaFoldDB" id="A0A6G5A6P7"/>
<dbReference type="EMBL" id="GIKN01004196">
    <property type="protein sequence ID" value="NIE46469.1"/>
    <property type="molecule type" value="Transcribed_RNA"/>
</dbReference>
<dbReference type="Gene3D" id="3.80.10.10">
    <property type="entry name" value="Ribonuclease Inhibitor"/>
    <property type="match status" value="1"/>
</dbReference>
<accession>A0A6G5A6P7</accession>
<dbReference type="VEuPathDB" id="VectorBase:LOC119163691"/>
<keyword evidence="1" id="KW-0732">Signal</keyword>
<dbReference type="SUPFAM" id="SSF52058">
    <property type="entry name" value="L domain-like"/>
    <property type="match status" value="1"/>
</dbReference>
<name>A0A6G5A6P7_RHIMP</name>
<proteinExistence type="predicted"/>
<sequence length="204" mass="22609">MGRWTFSLVLVASACAALAVASCPDATHLSPCTCDDEGINCRRAQSTSQLRQAFGSGDALSREHKELWIQKTPLTSFPAGVLGNFKFERVHVEHNANLSFFTLDSLTTFKELLNVLSLYGNALQTFEFDKLLRFPYLVSLNLGRNRLRSIPANAFRSIRLHKLGLRENPSLPSGNGLSTLYPISRNLTSVVQGSTPWAHTHCPY</sequence>
<organism evidence="2">
    <name type="scientific">Rhipicephalus microplus</name>
    <name type="common">Cattle tick</name>
    <name type="synonym">Boophilus microplus</name>
    <dbReference type="NCBI Taxonomy" id="6941"/>
    <lineage>
        <taxon>Eukaryota</taxon>
        <taxon>Metazoa</taxon>
        <taxon>Ecdysozoa</taxon>
        <taxon>Arthropoda</taxon>
        <taxon>Chelicerata</taxon>
        <taxon>Arachnida</taxon>
        <taxon>Acari</taxon>
        <taxon>Parasitiformes</taxon>
        <taxon>Ixodida</taxon>
        <taxon>Ixodoidea</taxon>
        <taxon>Ixodidae</taxon>
        <taxon>Rhipicephalinae</taxon>
        <taxon>Rhipicephalus</taxon>
        <taxon>Boophilus</taxon>
    </lineage>
</organism>
<evidence type="ECO:0000256" key="1">
    <source>
        <dbReference type="SAM" id="SignalP"/>
    </source>
</evidence>
<dbReference type="PROSITE" id="PS51257">
    <property type="entry name" value="PROKAR_LIPOPROTEIN"/>
    <property type="match status" value="1"/>
</dbReference>